<evidence type="ECO:0000256" key="1">
    <source>
        <dbReference type="SAM" id="MobiDB-lite"/>
    </source>
</evidence>
<keyword evidence="3" id="KW-1185">Reference proteome</keyword>
<accession>A0A9P6N5P7</accession>
<name>A0A9P6N5P7_9BASI</name>
<evidence type="ECO:0000313" key="2">
    <source>
        <dbReference type="EMBL" id="KAG0139333.1"/>
    </source>
</evidence>
<protein>
    <submittedName>
        <fullName evidence="2">Uncharacterized protein</fullName>
    </submittedName>
</protein>
<organism evidence="2 3">
    <name type="scientific">Cronartium quercuum f. sp. fusiforme G11</name>
    <dbReference type="NCBI Taxonomy" id="708437"/>
    <lineage>
        <taxon>Eukaryota</taxon>
        <taxon>Fungi</taxon>
        <taxon>Dikarya</taxon>
        <taxon>Basidiomycota</taxon>
        <taxon>Pucciniomycotina</taxon>
        <taxon>Pucciniomycetes</taxon>
        <taxon>Pucciniales</taxon>
        <taxon>Coleosporiaceae</taxon>
        <taxon>Cronartium</taxon>
    </lineage>
</organism>
<feature type="compositionally biased region" description="Polar residues" evidence="1">
    <location>
        <begin position="267"/>
        <end position="279"/>
    </location>
</feature>
<feature type="region of interest" description="Disordered" evidence="1">
    <location>
        <begin position="238"/>
        <end position="299"/>
    </location>
</feature>
<dbReference type="EMBL" id="MU167625">
    <property type="protein sequence ID" value="KAG0139333.1"/>
    <property type="molecule type" value="Genomic_DNA"/>
</dbReference>
<sequence length="311" mass="35749">MMKLRMMSCHHPLLPSSHLRELFIDTNTETITSVKGSHIDPKSSLIYRCIDALHKLSDTEKANGFPQGFVDEDREAYSLVKNGVSDIASSVRNQFISVVYSQHFEHKNTPDVGSMWASFDKVSTWMQTLNDQQRDMFEETIRAKDREVFHEDCTYQHLHAYPESLHLPEPEEFLAQQIFTNPSVQANKKHLDPFLWRPSECDECASGFAAPGKLYRTVQELHPLPRTSKTLLQRFGIDRSKLPKTPQKSSRNLLRSSPKSPAEIWESNASAEVFTTSSEGWEPEKLPMTRSPQELFAHSRSDLLRRSGRRF</sequence>
<feature type="compositionally biased region" description="Polar residues" evidence="1">
    <location>
        <begin position="246"/>
        <end position="259"/>
    </location>
</feature>
<gene>
    <name evidence="2" type="ORF">CROQUDRAFT_111658</name>
</gene>
<reference evidence="2" key="1">
    <citation type="submission" date="2013-11" db="EMBL/GenBank/DDBJ databases">
        <title>Genome sequence of the fusiform rust pathogen reveals effectors for host alternation and coevolution with pine.</title>
        <authorList>
            <consortium name="DOE Joint Genome Institute"/>
            <person name="Smith K."/>
            <person name="Pendleton A."/>
            <person name="Kubisiak T."/>
            <person name="Anderson C."/>
            <person name="Salamov A."/>
            <person name="Aerts A."/>
            <person name="Riley R."/>
            <person name="Clum A."/>
            <person name="Lindquist E."/>
            <person name="Ence D."/>
            <person name="Campbell M."/>
            <person name="Kronenberg Z."/>
            <person name="Feau N."/>
            <person name="Dhillon B."/>
            <person name="Hamelin R."/>
            <person name="Burleigh J."/>
            <person name="Smith J."/>
            <person name="Yandell M."/>
            <person name="Nelson C."/>
            <person name="Grigoriev I."/>
            <person name="Davis J."/>
        </authorList>
    </citation>
    <scope>NUCLEOTIDE SEQUENCE</scope>
    <source>
        <strain evidence="2">G11</strain>
    </source>
</reference>
<comment type="caution">
    <text evidence="2">The sequence shown here is derived from an EMBL/GenBank/DDBJ whole genome shotgun (WGS) entry which is preliminary data.</text>
</comment>
<evidence type="ECO:0000313" key="3">
    <source>
        <dbReference type="Proteomes" id="UP000886653"/>
    </source>
</evidence>
<dbReference type="AlphaFoldDB" id="A0A9P6N5P7"/>
<proteinExistence type="predicted"/>
<dbReference type="Proteomes" id="UP000886653">
    <property type="component" value="Unassembled WGS sequence"/>
</dbReference>